<name>A0A5C3FNL7_PSEA2</name>
<comment type="caution">
    <text evidence="2">The sequence shown here is derived from an EMBL/GenBank/DDBJ whole genome shotgun (WGS) entry which is preliminary data.</text>
</comment>
<dbReference type="EMBL" id="OOIQ01000005">
    <property type="protein sequence ID" value="SPO44989.1"/>
    <property type="molecule type" value="Genomic_DNA"/>
</dbReference>
<reference evidence="2" key="1">
    <citation type="submission" date="2018-03" db="EMBL/GenBank/DDBJ databases">
        <authorList>
            <person name="Guldener U."/>
        </authorList>
    </citation>
    <scope>NUCLEOTIDE SEQUENCE [LARGE SCALE GENOMIC DNA]</scope>
    <source>
        <strain evidence="2">ATCC34888</strain>
    </source>
</reference>
<evidence type="ECO:0000313" key="2">
    <source>
        <dbReference type="EMBL" id="SPO44989.1"/>
    </source>
</evidence>
<gene>
    <name evidence="2" type="ORF">PSANT_02675</name>
</gene>
<feature type="region of interest" description="Disordered" evidence="1">
    <location>
        <begin position="239"/>
        <end position="260"/>
    </location>
</feature>
<evidence type="ECO:0000313" key="3">
    <source>
        <dbReference type="Proteomes" id="UP000325008"/>
    </source>
</evidence>
<organism evidence="2 3">
    <name type="scientific">Pseudozyma antarctica</name>
    <name type="common">Yeast</name>
    <name type="synonym">Candida antarctica</name>
    <dbReference type="NCBI Taxonomy" id="84753"/>
    <lineage>
        <taxon>Eukaryota</taxon>
        <taxon>Fungi</taxon>
        <taxon>Dikarya</taxon>
        <taxon>Basidiomycota</taxon>
        <taxon>Ustilaginomycotina</taxon>
        <taxon>Ustilaginomycetes</taxon>
        <taxon>Ustilaginales</taxon>
        <taxon>Ustilaginaceae</taxon>
        <taxon>Moesziomyces</taxon>
    </lineage>
</organism>
<dbReference type="Proteomes" id="UP000325008">
    <property type="component" value="Unassembled WGS sequence"/>
</dbReference>
<protein>
    <submittedName>
        <fullName evidence="2">Uncharacterized protein</fullName>
    </submittedName>
</protein>
<sequence length="260" mass="29107">MLPRQGMQLLYQATRCSSADGRKGLSRATDRSLDERHWSIFWKYPGNNLASTDSKICNLVLPSCVPRSRCSALIFWTIVSVAVLPLLARARARKQRVAEQKYAVPPAAALRNRFESSPQAPSLPWQAGRRQVIRSIGISDEVDPKPCKHVRQPERQRVHVPHVEKLAKTTLEARKSRALLYLAPDVGLRMATASNKAAWRFNSSSPNCRTLTEKAEHAGRFMCLERGAALCADFKEEARMTRDSDAPSAPARSRFLRTAS</sequence>
<keyword evidence="3" id="KW-1185">Reference proteome</keyword>
<accession>A0A5C3FNL7</accession>
<evidence type="ECO:0000256" key="1">
    <source>
        <dbReference type="SAM" id="MobiDB-lite"/>
    </source>
</evidence>
<proteinExistence type="predicted"/>
<dbReference type="AlphaFoldDB" id="A0A5C3FNL7"/>